<feature type="signal peptide" evidence="1">
    <location>
        <begin position="1"/>
        <end position="21"/>
    </location>
</feature>
<evidence type="ECO:0000256" key="1">
    <source>
        <dbReference type="SAM" id="SignalP"/>
    </source>
</evidence>
<keyword evidence="1" id="KW-0732">Signal</keyword>
<dbReference type="EMBL" id="MXAP01000080">
    <property type="protein sequence ID" value="OPH37348.1"/>
    <property type="molecule type" value="Genomic_DNA"/>
</dbReference>
<evidence type="ECO:0000313" key="4">
    <source>
        <dbReference type="Proteomes" id="UP000190777"/>
    </source>
</evidence>
<reference evidence="3 5" key="2">
    <citation type="submission" date="2018-06" db="EMBL/GenBank/DDBJ databases">
        <authorList>
            <consortium name="Pathogen Informatics"/>
            <person name="Doyle S."/>
        </authorList>
    </citation>
    <scope>NUCLEOTIDE SEQUENCE [LARGE SCALE GENOMIC DNA]</scope>
    <source>
        <strain evidence="3 5">NCTC11012</strain>
    </source>
</reference>
<keyword evidence="4" id="KW-1185">Reference proteome</keyword>
<reference evidence="2 4" key="1">
    <citation type="submission" date="2017-03" db="EMBL/GenBank/DDBJ databases">
        <title>Draft genome sequence of Moraxella equi CCUG 4950T type strain.</title>
        <authorList>
            <person name="Salva-Serra F."/>
            <person name="Engstrom-Jakobsson H."/>
            <person name="Thorell K."/>
            <person name="Jaen-Luchoro D."/>
            <person name="Gonzales-Siles L."/>
            <person name="Karlsson R."/>
            <person name="Yazdan S."/>
            <person name="Boulund F."/>
            <person name="Johnning A."/>
            <person name="Engstrand L."/>
            <person name="Kristiansson E."/>
            <person name="Moore E."/>
        </authorList>
    </citation>
    <scope>NUCLEOTIDE SEQUENCE [LARGE SCALE GENOMIC DNA]</scope>
    <source>
        <strain evidence="2 4">CCUG 4950</strain>
    </source>
</reference>
<organism evidence="3 5">
    <name type="scientific">Moraxella equi</name>
    <dbReference type="NCBI Taxonomy" id="60442"/>
    <lineage>
        <taxon>Bacteria</taxon>
        <taxon>Pseudomonadati</taxon>
        <taxon>Pseudomonadota</taxon>
        <taxon>Gammaproteobacteria</taxon>
        <taxon>Moraxellales</taxon>
        <taxon>Moraxellaceae</taxon>
        <taxon>Moraxella</taxon>
    </lineage>
</organism>
<dbReference type="AlphaFoldDB" id="A0A378QQ90"/>
<dbReference type="Proteomes" id="UP000190777">
    <property type="component" value="Unassembled WGS sequence"/>
</dbReference>
<evidence type="ECO:0000313" key="5">
    <source>
        <dbReference type="Proteomes" id="UP000254618"/>
    </source>
</evidence>
<name>A0A378QQ90_9GAMM</name>
<evidence type="ECO:0000313" key="2">
    <source>
        <dbReference type="EMBL" id="OPH37348.1"/>
    </source>
</evidence>
<protein>
    <recommendedName>
        <fullName evidence="6">Secreted protein</fullName>
    </recommendedName>
</protein>
<evidence type="ECO:0000313" key="3">
    <source>
        <dbReference type="EMBL" id="STZ03066.1"/>
    </source>
</evidence>
<accession>A0A378QQ90</accession>
<gene>
    <name evidence="2" type="ORF">B5J93_08255</name>
    <name evidence="3" type="ORF">NCTC11012_01296</name>
</gene>
<dbReference type="RefSeq" id="WP_079325960.1">
    <property type="nucleotide sequence ID" value="NZ_MXAP01000080.1"/>
</dbReference>
<proteinExistence type="predicted"/>
<evidence type="ECO:0008006" key="6">
    <source>
        <dbReference type="Google" id="ProtNLM"/>
    </source>
</evidence>
<dbReference type="EMBL" id="UGQF01000001">
    <property type="protein sequence ID" value="STZ03066.1"/>
    <property type="molecule type" value="Genomic_DNA"/>
</dbReference>
<dbReference type="Proteomes" id="UP000254618">
    <property type="component" value="Unassembled WGS sequence"/>
</dbReference>
<feature type="chain" id="PRO_5016631551" description="Secreted protein" evidence="1">
    <location>
        <begin position="22"/>
        <end position="137"/>
    </location>
</feature>
<sequence length="137" mass="16057">MKKLILTALISTALFSNIVNAETYFECTDTDNNHISLKDNGDLIRYQFKNNDGETYFDMTKNSITAKTDYFDNIQEQYAEFFGDNVHYYFAHRKFANGKEDIYLEITMNDEFGDIKEIRQCNQELPILNSLYLLINS</sequence>